<dbReference type="AlphaFoldDB" id="G0TU16"/>
<dbReference type="PANTHER" id="PTHR37317:SF1">
    <property type="entry name" value="ZINC-RIBBON DOMAIN-CONTAINING PROTEIN-RELATED"/>
    <property type="match status" value="1"/>
</dbReference>
<evidence type="ECO:0000259" key="1">
    <source>
        <dbReference type="Pfam" id="PF14311"/>
    </source>
</evidence>
<organism evidence="2">
    <name type="scientific">Trypanosoma vivax (strain Y486)</name>
    <dbReference type="NCBI Taxonomy" id="1055687"/>
    <lineage>
        <taxon>Eukaryota</taxon>
        <taxon>Discoba</taxon>
        <taxon>Euglenozoa</taxon>
        <taxon>Kinetoplastea</taxon>
        <taxon>Metakinetoplastina</taxon>
        <taxon>Trypanosomatida</taxon>
        <taxon>Trypanosomatidae</taxon>
        <taxon>Trypanosoma</taxon>
        <taxon>Duttonella</taxon>
    </lineage>
</organism>
<sequence length="178" mass="19984">MVCANSLTIVIAKTGIPPAFLFDFFKSFSREAMRRLVLVTVPIAPLCGNSQRGKASHVRIANRKRVEMFVAQRFHLPTRLRTAAPDVAAEWDHERNPLYLYPEIVGIGHVAPVWWKCAACQHSYSMSVEKRVVRGGGCPKCTAGKSKATTGAEGELDGERMRQLRPKRPVMFNLRTKY</sequence>
<dbReference type="VEuPathDB" id="TriTrypDB:TvY486_0401140"/>
<feature type="domain" description="Treble clef zinc finger" evidence="1">
    <location>
        <begin position="88"/>
        <end position="142"/>
    </location>
</feature>
<dbReference type="InterPro" id="IPR025487">
    <property type="entry name" value="DUF4379"/>
</dbReference>
<gene>
    <name evidence="2" type="ORF">TVY486_0401140</name>
</gene>
<dbReference type="PANTHER" id="PTHR37317">
    <property type="entry name" value="BLR8090 PROTEIN"/>
    <property type="match status" value="1"/>
</dbReference>
<accession>G0TU16</accession>
<dbReference type="EMBL" id="HE573020">
    <property type="protein sequence ID" value="CCC47449.1"/>
    <property type="molecule type" value="Genomic_DNA"/>
</dbReference>
<name>G0TU16_TRYVY</name>
<protein>
    <recommendedName>
        <fullName evidence="1">Treble clef zinc finger domain-containing protein</fullName>
    </recommendedName>
</protein>
<reference evidence="2" key="1">
    <citation type="journal article" date="2012" name="Proc. Natl. Acad. Sci. U.S.A.">
        <title>Antigenic diversity is generated by distinct evolutionary mechanisms in African trypanosome species.</title>
        <authorList>
            <person name="Jackson A.P."/>
            <person name="Berry A."/>
            <person name="Aslett M."/>
            <person name="Allison H.C."/>
            <person name="Burton P."/>
            <person name="Vavrova-Anderson J."/>
            <person name="Brown R."/>
            <person name="Browne H."/>
            <person name="Corton N."/>
            <person name="Hauser H."/>
            <person name="Gamble J."/>
            <person name="Gilderthorp R."/>
            <person name="Marcello L."/>
            <person name="McQuillan J."/>
            <person name="Otto T.D."/>
            <person name="Quail M.A."/>
            <person name="Sanders M.J."/>
            <person name="van Tonder A."/>
            <person name="Ginger M.L."/>
            <person name="Field M.C."/>
            <person name="Barry J.D."/>
            <person name="Hertz-Fowler C."/>
            <person name="Berriman M."/>
        </authorList>
    </citation>
    <scope>NUCLEOTIDE SEQUENCE</scope>
    <source>
        <strain evidence="2">Y486</strain>
    </source>
</reference>
<proteinExistence type="predicted"/>
<evidence type="ECO:0000313" key="2">
    <source>
        <dbReference type="EMBL" id="CCC47449.1"/>
    </source>
</evidence>
<dbReference type="Pfam" id="PF14311">
    <property type="entry name" value="DUF4379"/>
    <property type="match status" value="1"/>
</dbReference>